<dbReference type="Pfam" id="PF01757">
    <property type="entry name" value="Acyl_transf_3"/>
    <property type="match status" value="1"/>
</dbReference>
<dbReference type="EMBL" id="SADE01000001">
    <property type="protein sequence ID" value="RVU39664.1"/>
    <property type="molecule type" value="Genomic_DNA"/>
</dbReference>
<feature type="transmembrane region" description="Helical" evidence="1">
    <location>
        <begin position="47"/>
        <end position="63"/>
    </location>
</feature>
<feature type="transmembrane region" description="Helical" evidence="1">
    <location>
        <begin position="75"/>
        <end position="95"/>
    </location>
</feature>
<feature type="transmembrane region" description="Helical" evidence="1">
    <location>
        <begin position="7"/>
        <end position="27"/>
    </location>
</feature>
<feature type="transmembrane region" description="Helical" evidence="1">
    <location>
        <begin position="170"/>
        <end position="196"/>
    </location>
</feature>
<feature type="transmembrane region" description="Helical" evidence="1">
    <location>
        <begin position="326"/>
        <end position="342"/>
    </location>
</feature>
<feature type="transmembrane region" description="Helical" evidence="1">
    <location>
        <begin position="255"/>
        <end position="276"/>
    </location>
</feature>
<keyword evidence="1" id="KW-0812">Transmembrane</keyword>
<dbReference type="AlphaFoldDB" id="A0A437QYT7"/>
<dbReference type="GO" id="GO:0016020">
    <property type="term" value="C:membrane"/>
    <property type="evidence" value="ECO:0007669"/>
    <property type="project" value="TreeGrafter"/>
</dbReference>
<sequence length="370" mass="41125">MAQGFSLYLNLLRFAAAIVVLLSHFAYERFTRGDYLIIRELNLGSDAVVVFFVISGLVIAFAARQKDMAGPAYVFARLTRLFSVVLPAILLTLALDYWGARIDPAGYDGWWWNPAPVWEVLLRTLSFSTEWTGSGFRPGTNGPFWSLSYEAAYYLLFGIVVFLSGIRRAFWLTLVLIVVGVKPLLLMPSWLLGVWLYHRGATAFSRPATAVFAFAGALVVYIVALALDVPDILFAISNVAMGQGQVTALRFSNEFVWNGLLGAIVALHLAGAMKLFDATIPNPRWEKAVAWLAGSSFSLYLVHYPALQFWNAIIPQMDSGALRDSTLFAVTLMTCFVFASVFEHKIWAFRKLLVRLWQSIQGATSIALVK</sequence>
<evidence type="ECO:0000256" key="1">
    <source>
        <dbReference type="SAM" id="Phobius"/>
    </source>
</evidence>
<protein>
    <submittedName>
        <fullName evidence="3">Acyltransferase</fullName>
    </submittedName>
</protein>
<feature type="transmembrane region" description="Helical" evidence="1">
    <location>
        <begin position="208"/>
        <end position="227"/>
    </location>
</feature>
<evidence type="ECO:0000259" key="2">
    <source>
        <dbReference type="Pfam" id="PF01757"/>
    </source>
</evidence>
<accession>A0A437QYT7</accession>
<dbReference type="InterPro" id="IPR002656">
    <property type="entry name" value="Acyl_transf_3_dom"/>
</dbReference>
<feature type="transmembrane region" description="Helical" evidence="1">
    <location>
        <begin position="288"/>
        <end position="306"/>
    </location>
</feature>
<feature type="transmembrane region" description="Helical" evidence="1">
    <location>
        <begin position="144"/>
        <end position="163"/>
    </location>
</feature>
<name>A0A437QYT7_9PROT</name>
<dbReference type="OrthoDB" id="9796461at2"/>
<dbReference type="InterPro" id="IPR050879">
    <property type="entry name" value="Acyltransferase_3"/>
</dbReference>
<feature type="transmembrane region" description="Helical" evidence="1">
    <location>
        <begin position="232"/>
        <end position="249"/>
    </location>
</feature>
<keyword evidence="1" id="KW-0472">Membrane</keyword>
<organism evidence="3 4">
    <name type="scientific">Hwanghaeella grinnelliae</name>
    <dbReference type="NCBI Taxonomy" id="2500179"/>
    <lineage>
        <taxon>Bacteria</taxon>
        <taxon>Pseudomonadati</taxon>
        <taxon>Pseudomonadota</taxon>
        <taxon>Alphaproteobacteria</taxon>
        <taxon>Rhodospirillales</taxon>
        <taxon>Rhodospirillaceae</taxon>
        <taxon>Hwanghaeella</taxon>
    </lineage>
</organism>
<evidence type="ECO:0000313" key="3">
    <source>
        <dbReference type="EMBL" id="RVU39664.1"/>
    </source>
</evidence>
<gene>
    <name evidence="3" type="ORF">EOI86_10700</name>
</gene>
<dbReference type="PANTHER" id="PTHR23028">
    <property type="entry name" value="ACETYLTRANSFERASE"/>
    <property type="match status" value="1"/>
</dbReference>
<dbReference type="GO" id="GO:0016747">
    <property type="term" value="F:acyltransferase activity, transferring groups other than amino-acyl groups"/>
    <property type="evidence" value="ECO:0007669"/>
    <property type="project" value="InterPro"/>
</dbReference>
<keyword evidence="1" id="KW-1133">Transmembrane helix</keyword>
<dbReference type="PANTHER" id="PTHR23028:SF53">
    <property type="entry name" value="ACYL_TRANSF_3 DOMAIN-CONTAINING PROTEIN"/>
    <property type="match status" value="1"/>
</dbReference>
<evidence type="ECO:0000313" key="4">
    <source>
        <dbReference type="Proteomes" id="UP000287447"/>
    </source>
</evidence>
<keyword evidence="3" id="KW-0808">Transferase</keyword>
<dbReference type="RefSeq" id="WP_127765035.1">
    <property type="nucleotide sequence ID" value="NZ_SADE01000001.1"/>
</dbReference>
<proteinExistence type="predicted"/>
<reference evidence="4" key="1">
    <citation type="submission" date="2019-01" db="EMBL/GenBank/DDBJ databases">
        <title>Gri0909 isolated from a small marine red alga.</title>
        <authorList>
            <person name="Kim J."/>
            <person name="Jeong S.E."/>
            <person name="Jeon C.O."/>
        </authorList>
    </citation>
    <scope>NUCLEOTIDE SEQUENCE [LARGE SCALE GENOMIC DNA]</scope>
    <source>
        <strain evidence="4">Gri0909</strain>
    </source>
</reference>
<keyword evidence="3" id="KW-0012">Acyltransferase</keyword>
<keyword evidence="4" id="KW-1185">Reference proteome</keyword>
<comment type="caution">
    <text evidence="3">The sequence shown here is derived from an EMBL/GenBank/DDBJ whole genome shotgun (WGS) entry which is preliminary data.</text>
</comment>
<feature type="domain" description="Acyltransferase 3" evidence="2">
    <location>
        <begin position="8"/>
        <end position="336"/>
    </location>
</feature>
<dbReference type="GO" id="GO:0000271">
    <property type="term" value="P:polysaccharide biosynthetic process"/>
    <property type="evidence" value="ECO:0007669"/>
    <property type="project" value="TreeGrafter"/>
</dbReference>
<dbReference type="Proteomes" id="UP000287447">
    <property type="component" value="Unassembled WGS sequence"/>
</dbReference>